<dbReference type="PANTHER" id="PTHR24321">
    <property type="entry name" value="DEHYDROGENASES, SHORT CHAIN"/>
    <property type="match status" value="1"/>
</dbReference>
<dbReference type="EC" id="1.1.1.-" evidence="3"/>
<comment type="caution">
    <text evidence="3">The sequence shown here is derived from an EMBL/GenBank/DDBJ whole genome shotgun (WGS) entry which is preliminary data.</text>
</comment>
<organism evidence="3 4">
    <name type="scientific">Nocardioides ginsengisoli</name>
    <dbReference type="NCBI Taxonomy" id="363868"/>
    <lineage>
        <taxon>Bacteria</taxon>
        <taxon>Bacillati</taxon>
        <taxon>Actinomycetota</taxon>
        <taxon>Actinomycetes</taxon>
        <taxon>Propionibacteriales</taxon>
        <taxon>Nocardioidaceae</taxon>
        <taxon>Nocardioides</taxon>
    </lineage>
</organism>
<evidence type="ECO:0000313" key="3">
    <source>
        <dbReference type="EMBL" id="MFD1246807.1"/>
    </source>
</evidence>
<comment type="similarity">
    <text evidence="1">Belongs to the short-chain dehydrogenases/reductases (SDR) family.</text>
</comment>
<keyword evidence="2 3" id="KW-0560">Oxidoreductase</keyword>
<protein>
    <submittedName>
        <fullName evidence="3">SDR family NAD(P)-dependent oxidoreductase</fullName>
        <ecNumber evidence="3">1.1.1.-</ecNumber>
    </submittedName>
</protein>
<name>A0ABW3VV66_9ACTN</name>
<evidence type="ECO:0000256" key="2">
    <source>
        <dbReference type="ARBA" id="ARBA00023002"/>
    </source>
</evidence>
<gene>
    <name evidence="3" type="ORF">ACFQ3F_03300</name>
</gene>
<keyword evidence="4" id="KW-1185">Reference proteome</keyword>
<evidence type="ECO:0000256" key="1">
    <source>
        <dbReference type="ARBA" id="ARBA00006484"/>
    </source>
</evidence>
<dbReference type="EMBL" id="JBHTLX010000005">
    <property type="protein sequence ID" value="MFD1246807.1"/>
    <property type="molecule type" value="Genomic_DNA"/>
</dbReference>
<sequence>MPEVEGGTALVVGGTSGVGLAAAHLLADRGLRAIVLAGRDAERGATAAQQLADRVEVHFVQADAGDADGATVMFAHAVEVLGGIDFAITSTVPSRIELDLIHRTPVHSIGATITGFALPPLHVTRLALEHMGARGGGAIVNVASDAAKVPTPGESIIGAAMAGIVMFSRVAALEGRRNGVRVNAVTPSLIADTPTTDRVLADGFSAKLFASAARAAALGVASARDVAEAAVFLCEARSGRTTGQVISVNGAISIA</sequence>
<proteinExistence type="inferred from homology"/>
<dbReference type="GO" id="GO:0016491">
    <property type="term" value="F:oxidoreductase activity"/>
    <property type="evidence" value="ECO:0007669"/>
    <property type="project" value="UniProtKB-KW"/>
</dbReference>
<dbReference type="Gene3D" id="3.40.50.720">
    <property type="entry name" value="NAD(P)-binding Rossmann-like Domain"/>
    <property type="match status" value="1"/>
</dbReference>
<dbReference type="Proteomes" id="UP001597229">
    <property type="component" value="Unassembled WGS sequence"/>
</dbReference>
<evidence type="ECO:0000313" key="4">
    <source>
        <dbReference type="Proteomes" id="UP001597229"/>
    </source>
</evidence>
<dbReference type="RefSeq" id="WP_367917715.1">
    <property type="nucleotide sequence ID" value="NZ_BAABAC010000005.1"/>
</dbReference>
<dbReference type="PRINTS" id="PR00081">
    <property type="entry name" value="GDHRDH"/>
</dbReference>
<dbReference type="Pfam" id="PF13561">
    <property type="entry name" value="adh_short_C2"/>
    <property type="match status" value="1"/>
</dbReference>
<dbReference type="InterPro" id="IPR036291">
    <property type="entry name" value="NAD(P)-bd_dom_sf"/>
</dbReference>
<dbReference type="PANTHER" id="PTHR24321:SF8">
    <property type="entry name" value="ESTRADIOL 17-BETA-DEHYDROGENASE 8-RELATED"/>
    <property type="match status" value="1"/>
</dbReference>
<reference evidence="4" key="1">
    <citation type="journal article" date="2019" name="Int. J. Syst. Evol. Microbiol.">
        <title>The Global Catalogue of Microorganisms (GCM) 10K type strain sequencing project: providing services to taxonomists for standard genome sequencing and annotation.</title>
        <authorList>
            <consortium name="The Broad Institute Genomics Platform"/>
            <consortium name="The Broad Institute Genome Sequencing Center for Infectious Disease"/>
            <person name="Wu L."/>
            <person name="Ma J."/>
        </authorList>
    </citation>
    <scope>NUCLEOTIDE SEQUENCE [LARGE SCALE GENOMIC DNA]</scope>
    <source>
        <strain evidence="4">CCUG 52478</strain>
    </source>
</reference>
<accession>A0ABW3VV66</accession>
<dbReference type="InterPro" id="IPR002347">
    <property type="entry name" value="SDR_fam"/>
</dbReference>
<dbReference type="CDD" id="cd05233">
    <property type="entry name" value="SDR_c"/>
    <property type="match status" value="1"/>
</dbReference>
<dbReference type="SUPFAM" id="SSF51735">
    <property type="entry name" value="NAD(P)-binding Rossmann-fold domains"/>
    <property type="match status" value="1"/>
</dbReference>